<feature type="region of interest" description="Disordered" evidence="1">
    <location>
        <begin position="476"/>
        <end position="559"/>
    </location>
</feature>
<feature type="domain" description="LRRC37A/B like protein 1 C-terminal" evidence="4">
    <location>
        <begin position="759"/>
        <end position="907"/>
    </location>
</feature>
<feature type="compositionally biased region" description="Polar residues" evidence="1">
    <location>
        <begin position="256"/>
        <end position="269"/>
    </location>
</feature>
<accession>G5AXL5</accession>
<keyword evidence="2" id="KW-0472">Membrane</keyword>
<feature type="compositionally biased region" description="Basic residues" evidence="1">
    <location>
        <begin position="317"/>
        <end position="328"/>
    </location>
</feature>
<feature type="region of interest" description="Disordered" evidence="1">
    <location>
        <begin position="905"/>
        <end position="924"/>
    </location>
</feature>
<feature type="compositionally biased region" description="Polar residues" evidence="1">
    <location>
        <begin position="87"/>
        <end position="98"/>
    </location>
</feature>
<dbReference type="STRING" id="10181.G5AXL5"/>
<feature type="region of interest" description="Disordered" evidence="1">
    <location>
        <begin position="359"/>
        <end position="381"/>
    </location>
</feature>
<feature type="compositionally biased region" description="Polar residues" evidence="1">
    <location>
        <begin position="296"/>
        <end position="306"/>
    </location>
</feature>
<dbReference type="InterPro" id="IPR032754">
    <property type="entry name" value="LRRC37_N"/>
</dbReference>
<evidence type="ECO:0000313" key="7">
    <source>
        <dbReference type="Proteomes" id="UP000006813"/>
    </source>
</evidence>
<feature type="domain" description="Leucine-rich repeat-containing protein 37 N-terminal" evidence="5">
    <location>
        <begin position="294"/>
        <end position="347"/>
    </location>
</feature>
<feature type="region of interest" description="Disordered" evidence="1">
    <location>
        <begin position="186"/>
        <end position="334"/>
    </location>
</feature>
<reference evidence="6 7" key="1">
    <citation type="journal article" date="2011" name="Nature">
        <title>Genome sequencing reveals insights into physiology and longevity of the naked mole rat.</title>
        <authorList>
            <person name="Kim E.B."/>
            <person name="Fang X."/>
            <person name="Fushan A.A."/>
            <person name="Huang Z."/>
            <person name="Lobanov A.V."/>
            <person name="Han L."/>
            <person name="Marino S.M."/>
            <person name="Sun X."/>
            <person name="Turanov A.A."/>
            <person name="Yang P."/>
            <person name="Yim S.H."/>
            <person name="Zhao X."/>
            <person name="Kasaikina M.V."/>
            <person name="Stoletzki N."/>
            <person name="Peng C."/>
            <person name="Polak P."/>
            <person name="Xiong Z."/>
            <person name="Kiezun A."/>
            <person name="Zhu Y."/>
            <person name="Chen Y."/>
            <person name="Kryukov G.V."/>
            <person name="Zhang Q."/>
            <person name="Peshkin L."/>
            <person name="Yang L."/>
            <person name="Bronson R.T."/>
            <person name="Buffenstein R."/>
            <person name="Wang B."/>
            <person name="Han C."/>
            <person name="Li Q."/>
            <person name="Chen L."/>
            <person name="Zhao W."/>
            <person name="Sunyaev S.R."/>
            <person name="Park T.J."/>
            <person name="Zhang G."/>
            <person name="Wang J."/>
            <person name="Gladyshev V.N."/>
        </authorList>
    </citation>
    <scope>NUCLEOTIDE SEQUENCE [LARGE SCALE GENOMIC DNA]</scope>
</reference>
<feature type="compositionally biased region" description="Low complexity" evidence="1">
    <location>
        <begin position="194"/>
        <end position="209"/>
    </location>
</feature>
<evidence type="ECO:0000259" key="4">
    <source>
        <dbReference type="Pfam" id="PF14914"/>
    </source>
</evidence>
<dbReference type="Pfam" id="PF15779">
    <property type="entry name" value="LRRC37"/>
    <property type="match status" value="2"/>
</dbReference>
<feature type="signal peptide" evidence="3">
    <location>
        <begin position="1"/>
        <end position="23"/>
    </location>
</feature>
<evidence type="ECO:0000256" key="3">
    <source>
        <dbReference type="SAM" id="SignalP"/>
    </source>
</evidence>
<dbReference type="PANTHER" id="PTHR23045:SF9">
    <property type="entry name" value="LEUCINE RICH REPEAT CONTAINING 37A-RELATED"/>
    <property type="match status" value="1"/>
</dbReference>
<feature type="chain" id="PRO_5003473799" evidence="3">
    <location>
        <begin position="24"/>
        <end position="990"/>
    </location>
</feature>
<feature type="region of interest" description="Disordered" evidence="1">
    <location>
        <begin position="87"/>
        <end position="137"/>
    </location>
</feature>
<gene>
    <name evidence="6" type="ORF">GW7_07789</name>
</gene>
<keyword evidence="3" id="KW-0732">Signal</keyword>
<feature type="domain" description="Leucine-rich repeat-containing protein 37 N-terminal" evidence="5">
    <location>
        <begin position="126"/>
        <end position="197"/>
    </location>
</feature>
<dbReference type="AlphaFoldDB" id="G5AXL5"/>
<dbReference type="InterPro" id="IPR015753">
    <property type="entry name" value="LRRC37"/>
</dbReference>
<feature type="region of interest" description="Disordered" evidence="1">
    <location>
        <begin position="737"/>
        <end position="756"/>
    </location>
</feature>
<proteinExistence type="predicted"/>
<dbReference type="InterPro" id="IPR029423">
    <property type="entry name" value="LRRC37AB_C"/>
</dbReference>
<dbReference type="Proteomes" id="UP000006813">
    <property type="component" value="Unassembled WGS sequence"/>
</dbReference>
<name>G5AXL5_HETGA</name>
<feature type="compositionally biased region" description="Basic and acidic residues" evidence="1">
    <location>
        <begin position="499"/>
        <end position="513"/>
    </location>
</feature>
<feature type="compositionally biased region" description="Basic and acidic residues" evidence="1">
    <location>
        <begin position="476"/>
        <end position="490"/>
    </location>
</feature>
<feature type="compositionally biased region" description="Polar residues" evidence="1">
    <location>
        <begin position="360"/>
        <end position="381"/>
    </location>
</feature>
<evidence type="ECO:0000256" key="1">
    <source>
        <dbReference type="SAM" id="MobiDB-lite"/>
    </source>
</evidence>
<dbReference type="Pfam" id="PF14914">
    <property type="entry name" value="LRRC37AB_C"/>
    <property type="match status" value="1"/>
</dbReference>
<dbReference type="PANTHER" id="PTHR23045">
    <property type="entry name" value="LEUCINE-RICH REPEAT-CONTAINING PROTEIN 37A"/>
    <property type="match status" value="1"/>
</dbReference>
<organism evidence="6 7">
    <name type="scientific">Heterocephalus glaber</name>
    <name type="common">Naked mole rat</name>
    <dbReference type="NCBI Taxonomy" id="10181"/>
    <lineage>
        <taxon>Eukaryota</taxon>
        <taxon>Metazoa</taxon>
        <taxon>Chordata</taxon>
        <taxon>Craniata</taxon>
        <taxon>Vertebrata</taxon>
        <taxon>Euteleostomi</taxon>
        <taxon>Mammalia</taxon>
        <taxon>Eutheria</taxon>
        <taxon>Euarchontoglires</taxon>
        <taxon>Glires</taxon>
        <taxon>Rodentia</taxon>
        <taxon>Hystricomorpha</taxon>
        <taxon>Bathyergidae</taxon>
        <taxon>Heterocephalus</taxon>
    </lineage>
</organism>
<dbReference type="EMBL" id="JH167401">
    <property type="protein sequence ID" value="EHB01776.1"/>
    <property type="molecule type" value="Genomic_DNA"/>
</dbReference>
<evidence type="ECO:0000313" key="6">
    <source>
        <dbReference type="EMBL" id="EHB01776.1"/>
    </source>
</evidence>
<feature type="compositionally biased region" description="Basic and acidic residues" evidence="1">
    <location>
        <begin position="859"/>
        <end position="869"/>
    </location>
</feature>
<feature type="transmembrane region" description="Helical" evidence="2">
    <location>
        <begin position="877"/>
        <end position="897"/>
    </location>
</feature>
<keyword evidence="2" id="KW-1133">Transmembrane helix</keyword>
<keyword evidence="2" id="KW-0812">Transmembrane</keyword>
<protein>
    <submittedName>
        <fullName evidence="6">Leucine-rich repeat-containing protein 37A2</fullName>
    </submittedName>
</protein>
<feature type="region of interest" description="Disordered" evidence="1">
    <location>
        <begin position="669"/>
        <end position="691"/>
    </location>
</feature>
<sequence length="990" mass="110605">MFLRCPWVPALLIWQQLSFLVLAAPLSERHWVPLTTKPELSAEPWLPNLLPELPDALTPQLQPEGFDDLESSAPSLELSPILGSSEQIELSQVQPEAQTRNHKPAKVQSSLPLQEVKDQLSQPPEEAEPSVTQQAPRAQYELGTEEHTGQLSMHQEANAPSGSRSEAHHSNMAFVTVRPVDMKVTTSAEAGKKPQPTSSQLQTLTQPTESPEEEEPSSTQQQILAQTLELSEETETPSTYQEAPAQPLGPLGESELSATKTKPAQLSESSRTEEPSEIQLKAPDQPSDWETEELETSPTQLKQPAQFSEHGKERVPTPHHHKAKHPHLPHVTGKPLNLQLITPEPTTVERIFPVLPTAAAQPSTPMNDVEPSTSQQEAPTIQNEANPQGYMKGNMKNPSHQPVSSSLAYRNELKKLYFLQSWSDAEIQRKLEEVKKKEKTGMLTQSSLSSPKFHIIPDVPEKLASAQAQENWLVEDQHEGRRQQTVDRVLKGPKGIRKRLLEERQKEKVREKQSTQPLAENTADRRSLRSPSTEKPGQNEGVLGPGNPLPTEQKVPMSSALQDPLLRRSATSALPKAPHGARNGPKDLTNSIWVLENASMRVKSMKATKPILGSKNGHDFHTTASLKAHRTLEADPREQLTEEDTRGKLKIAEGPLLAALRSLIHSPSQGFLSSSGDPRVQAHPFPELHDPAKTTTVENQAAGNTPEKNVFATNSLISATDSALTLISTNDHTNERHWEYTSTSSEPPPPETSVPLLSSPGDEFETQLNQQLHVLIPNKEVRRFLWYMIRTFKRDCSEPSMHLACAKLISRTGLLMKLLMLSEQQEEKVVQAQWDTEQWKSETYIKESSGVSSNQKAQGEPRDHTQEVPGHDYNKKLILAILVTGTSMLLIIILCLIKICSHRTASGKDEKGSSNSVCRRRRKYSRKKDSQEGFSRFRLPLWLRDLSRPLSVTQHQSMVQKLYDKYSLEEDESVLFWHYITFVPFSPAPL</sequence>
<feature type="region of interest" description="Disordered" evidence="1">
    <location>
        <begin position="845"/>
        <end position="869"/>
    </location>
</feature>
<evidence type="ECO:0000259" key="5">
    <source>
        <dbReference type="Pfam" id="PF15779"/>
    </source>
</evidence>
<dbReference type="InParanoid" id="G5AXL5"/>
<evidence type="ECO:0000256" key="2">
    <source>
        <dbReference type="SAM" id="Phobius"/>
    </source>
</evidence>